<keyword evidence="4 6" id="KW-0998">Cell outer membrane</keyword>
<dbReference type="InterPro" id="IPR011990">
    <property type="entry name" value="TPR-like_helical_dom_sf"/>
</dbReference>
<evidence type="ECO:0000256" key="3">
    <source>
        <dbReference type="ARBA" id="ARBA00023139"/>
    </source>
</evidence>
<comment type="similarity">
    <text evidence="6">Belongs to the BamD family.</text>
</comment>
<comment type="caution">
    <text evidence="8">The sequence shown here is derived from an EMBL/GenBank/DDBJ whole genome shotgun (WGS) entry which is preliminary data.</text>
</comment>
<dbReference type="EMBL" id="QPJY01000006">
    <property type="protein sequence ID" value="RCX29867.1"/>
    <property type="molecule type" value="Genomic_DNA"/>
</dbReference>
<comment type="subcellular location">
    <subcellularLocation>
        <location evidence="6">Cell outer membrane</location>
        <topology evidence="6">Lipid-anchor</topology>
    </subcellularLocation>
</comment>
<dbReference type="Pfam" id="PF13525">
    <property type="entry name" value="YfiO"/>
    <property type="match status" value="1"/>
</dbReference>
<dbReference type="NCBIfam" id="TIGR03302">
    <property type="entry name" value="OM_YfiO"/>
    <property type="match status" value="1"/>
</dbReference>
<protein>
    <recommendedName>
        <fullName evidence="6">Outer membrane protein assembly factor BamD</fullName>
    </recommendedName>
</protein>
<dbReference type="PANTHER" id="PTHR37423:SF1">
    <property type="entry name" value="OUTER MEMBRANE PROTEIN ASSEMBLY FACTOR BAMD"/>
    <property type="match status" value="1"/>
</dbReference>
<dbReference type="Gene3D" id="1.25.40.10">
    <property type="entry name" value="Tetratricopeptide repeat domain"/>
    <property type="match status" value="1"/>
</dbReference>
<keyword evidence="3 6" id="KW-0564">Palmitate</keyword>
<evidence type="ECO:0000256" key="2">
    <source>
        <dbReference type="ARBA" id="ARBA00023136"/>
    </source>
</evidence>
<dbReference type="PROSITE" id="PS51257">
    <property type="entry name" value="PROKAR_LIPOPROTEIN"/>
    <property type="match status" value="1"/>
</dbReference>
<dbReference type="GO" id="GO:0043165">
    <property type="term" value="P:Gram-negative-bacterium-type cell outer membrane assembly"/>
    <property type="evidence" value="ECO:0007669"/>
    <property type="project" value="UniProtKB-UniRule"/>
</dbReference>
<dbReference type="GO" id="GO:0051205">
    <property type="term" value="P:protein insertion into membrane"/>
    <property type="evidence" value="ECO:0007669"/>
    <property type="project" value="UniProtKB-UniRule"/>
</dbReference>
<evidence type="ECO:0000256" key="1">
    <source>
        <dbReference type="ARBA" id="ARBA00022729"/>
    </source>
</evidence>
<dbReference type="GO" id="GO:1990063">
    <property type="term" value="C:Bam protein complex"/>
    <property type="evidence" value="ECO:0007669"/>
    <property type="project" value="TreeGrafter"/>
</dbReference>
<dbReference type="PANTHER" id="PTHR37423">
    <property type="entry name" value="SOLUBLE LYTIC MUREIN TRANSGLYCOSYLASE-RELATED"/>
    <property type="match status" value="1"/>
</dbReference>
<dbReference type="RefSeq" id="WP_114280083.1">
    <property type="nucleotide sequence ID" value="NZ_QPJY01000006.1"/>
</dbReference>
<dbReference type="AlphaFoldDB" id="A0A369CB56"/>
<accession>A0A369CB56</accession>
<sequence length="255" mass="29245">MRITTLLLLLTLLLTGGCSLLPDKIDETKDWSADRLYSEAKSALDEGDYENAIRFYELLEARFPFGRYAQQAQLEIIYAYYKYDESASAVAAADRFIKLHPRHPNVDYAYYMKGLANFNMGRGLIERYLPRDESQRDPGAARQSFQDFSDLVLRFPDSKYAADARQRMLFLRNNLAQYELNVADYYMRRGAYVAAANRARYVVENYPRTPATPDALAMLARAYRAMDMDDLAADALRVLKLNYPEHPALRAAAAR</sequence>
<dbReference type="CDD" id="cd15830">
    <property type="entry name" value="BamD"/>
    <property type="match status" value="1"/>
</dbReference>
<gene>
    <name evidence="6" type="primary">bamD</name>
    <name evidence="8" type="ORF">DFQ59_10699</name>
</gene>
<proteinExistence type="inferred from homology"/>
<evidence type="ECO:0000256" key="5">
    <source>
        <dbReference type="ARBA" id="ARBA00023288"/>
    </source>
</evidence>
<reference evidence="8 9" key="1">
    <citation type="submission" date="2018-07" db="EMBL/GenBank/DDBJ databases">
        <title>Genomic Encyclopedia of Type Strains, Phase IV (KMG-IV): sequencing the most valuable type-strain genomes for metagenomic binning, comparative biology and taxonomic classification.</title>
        <authorList>
            <person name="Goeker M."/>
        </authorList>
    </citation>
    <scope>NUCLEOTIDE SEQUENCE [LARGE SCALE GENOMIC DNA]</scope>
    <source>
        <strain evidence="8 9">DSM 26407</strain>
    </source>
</reference>
<comment type="subunit">
    <text evidence="6">Part of the Bam complex.</text>
</comment>
<comment type="function">
    <text evidence="6">Part of the outer membrane protein assembly complex, which is involved in assembly and insertion of beta-barrel proteins into the outer membrane.</text>
</comment>
<evidence type="ECO:0000259" key="7">
    <source>
        <dbReference type="Pfam" id="PF13525"/>
    </source>
</evidence>
<keyword evidence="2 6" id="KW-0472">Membrane</keyword>
<evidence type="ECO:0000313" key="9">
    <source>
        <dbReference type="Proteomes" id="UP000252707"/>
    </source>
</evidence>
<feature type="domain" description="Outer membrane lipoprotein BamD-like" evidence="7">
    <location>
        <begin position="32"/>
        <end position="234"/>
    </location>
</feature>
<keyword evidence="1 6" id="KW-0732">Signal</keyword>
<dbReference type="FunFam" id="1.25.40.10:FF:000419">
    <property type="entry name" value="Outer membrane protein assembly factor BamD"/>
    <property type="match status" value="1"/>
</dbReference>
<evidence type="ECO:0000256" key="4">
    <source>
        <dbReference type="ARBA" id="ARBA00023237"/>
    </source>
</evidence>
<name>A0A369CB56_9GAMM</name>
<evidence type="ECO:0000256" key="6">
    <source>
        <dbReference type="HAMAP-Rule" id="MF_00922"/>
    </source>
</evidence>
<dbReference type="OrthoDB" id="9779191at2"/>
<dbReference type="SUPFAM" id="SSF48452">
    <property type="entry name" value="TPR-like"/>
    <property type="match status" value="1"/>
</dbReference>
<dbReference type="InterPro" id="IPR039565">
    <property type="entry name" value="BamD-like"/>
</dbReference>
<dbReference type="Proteomes" id="UP000252707">
    <property type="component" value="Unassembled WGS sequence"/>
</dbReference>
<keyword evidence="9" id="KW-1185">Reference proteome</keyword>
<organism evidence="8 9">
    <name type="scientific">Thioalbus denitrificans</name>
    <dbReference type="NCBI Taxonomy" id="547122"/>
    <lineage>
        <taxon>Bacteria</taxon>
        <taxon>Pseudomonadati</taxon>
        <taxon>Pseudomonadota</taxon>
        <taxon>Gammaproteobacteria</taxon>
        <taxon>Chromatiales</taxon>
        <taxon>Ectothiorhodospiraceae</taxon>
        <taxon>Thioalbus</taxon>
    </lineage>
</organism>
<dbReference type="InterPro" id="IPR017689">
    <property type="entry name" value="BamD"/>
</dbReference>
<keyword evidence="5 6" id="KW-0449">Lipoprotein</keyword>
<dbReference type="HAMAP" id="MF_00922">
    <property type="entry name" value="OM_assembly_BamD"/>
    <property type="match status" value="1"/>
</dbReference>
<evidence type="ECO:0000313" key="8">
    <source>
        <dbReference type="EMBL" id="RCX29867.1"/>
    </source>
</evidence>